<dbReference type="PANTHER" id="PTHR37763:SF1">
    <property type="entry name" value="EXOSOME COMPLEX EXONUCLEASE"/>
    <property type="match status" value="1"/>
</dbReference>
<dbReference type="EMBL" id="GGEC01088755">
    <property type="protein sequence ID" value="MBX69239.1"/>
    <property type="molecule type" value="Transcribed_RNA"/>
</dbReference>
<organism evidence="1">
    <name type="scientific">Rhizophora mucronata</name>
    <name type="common">Asiatic mangrove</name>
    <dbReference type="NCBI Taxonomy" id="61149"/>
    <lineage>
        <taxon>Eukaryota</taxon>
        <taxon>Viridiplantae</taxon>
        <taxon>Streptophyta</taxon>
        <taxon>Embryophyta</taxon>
        <taxon>Tracheophyta</taxon>
        <taxon>Spermatophyta</taxon>
        <taxon>Magnoliopsida</taxon>
        <taxon>eudicotyledons</taxon>
        <taxon>Gunneridae</taxon>
        <taxon>Pentapetalae</taxon>
        <taxon>rosids</taxon>
        <taxon>fabids</taxon>
        <taxon>Malpighiales</taxon>
        <taxon>Rhizophoraceae</taxon>
        <taxon>Rhizophora</taxon>
    </lineage>
</organism>
<accession>A0A2P2QQD1</accession>
<sequence length="221" mass="25134">MGRQIISSCLKFLAGRDTSYDHNSSWMQVGFRRSVDSSGLDKWEDVLDMFSDLIGYLEGEKRLAYHVTKLKVMKEGLSQIKDVLIDKGIAYKESLHQESLVQKKLTKTLGHSSCCLFTLLLFYLYGQVRNIEIDLRGGIHSDNGGNRHCLCMGRILTSDKEKMVRNGVKQLDRALRLFEFVWETAGMRGVLELQGHLWCVGAKDATHAYRGKLFFVHGISL</sequence>
<protein>
    <submittedName>
        <fullName evidence="1">Uncharacterized protein</fullName>
    </submittedName>
</protein>
<reference evidence="1" key="1">
    <citation type="submission" date="2018-02" db="EMBL/GenBank/DDBJ databases">
        <title>Rhizophora mucronata_Transcriptome.</title>
        <authorList>
            <person name="Meera S.P."/>
            <person name="Sreeshan A."/>
            <person name="Augustine A."/>
        </authorList>
    </citation>
    <scope>NUCLEOTIDE SEQUENCE</scope>
    <source>
        <tissue evidence="1">Leaf</tissue>
    </source>
</reference>
<name>A0A2P2QQD1_RHIMU</name>
<evidence type="ECO:0000313" key="1">
    <source>
        <dbReference type="EMBL" id="MBX69239.1"/>
    </source>
</evidence>
<dbReference type="AlphaFoldDB" id="A0A2P2QQD1"/>
<proteinExistence type="predicted"/>
<dbReference type="PANTHER" id="PTHR37763">
    <property type="entry name" value="EXOSOME COMPLEX EXONUCLEASE"/>
    <property type="match status" value="1"/>
</dbReference>